<dbReference type="RefSeq" id="WP_213513119.1">
    <property type="nucleotide sequence ID" value="NZ_BOSE01000001.1"/>
</dbReference>
<dbReference type="Pfam" id="PF00583">
    <property type="entry name" value="Acetyltransf_1"/>
    <property type="match status" value="1"/>
</dbReference>
<accession>A0A919YMM7</accession>
<protein>
    <submittedName>
        <fullName evidence="2">Acetyltransferase</fullName>
    </submittedName>
</protein>
<evidence type="ECO:0000313" key="3">
    <source>
        <dbReference type="Proteomes" id="UP000683139"/>
    </source>
</evidence>
<proteinExistence type="predicted"/>
<dbReference type="GO" id="GO:0016747">
    <property type="term" value="F:acyltransferase activity, transferring groups other than amino-acyl groups"/>
    <property type="evidence" value="ECO:0007669"/>
    <property type="project" value="InterPro"/>
</dbReference>
<dbReference type="Gene3D" id="3.40.630.30">
    <property type="match status" value="1"/>
</dbReference>
<sequence length="253" mass="28995">MLEIVDVTADNVHEKGFFCMRSKPKSEGYKRKLSWLLKRFEEGLKLKVIEEDGQPKGFIEYLPIEHAWRTVEGENYLFIHCLWIVGRSKGKGYGKLLLNECLDDARRSHKSGVAIMTSSQTWLADQQYFIKNGFELVDHAPPSFELLVHRFDDKPHPVFIHGWEDRAAAYSEGITVFASDQCPYIYDAIATILEVAEERNLQANVIHLESAQNAKQAVSAYGVFNVTFNGKLLTYHPVHKRELNKLLDQALQL</sequence>
<feature type="domain" description="N-acetyltransferase" evidence="1">
    <location>
        <begin position="2"/>
        <end position="157"/>
    </location>
</feature>
<dbReference type="SUPFAM" id="SSF55729">
    <property type="entry name" value="Acyl-CoA N-acyltransferases (Nat)"/>
    <property type="match status" value="1"/>
</dbReference>
<dbReference type="Proteomes" id="UP000683139">
    <property type="component" value="Unassembled WGS sequence"/>
</dbReference>
<dbReference type="AlphaFoldDB" id="A0A919YMM7"/>
<dbReference type="InterPro" id="IPR016181">
    <property type="entry name" value="Acyl_CoA_acyltransferase"/>
</dbReference>
<gene>
    <name evidence="2" type="ORF">J40TS1_05860</name>
</gene>
<reference evidence="2" key="1">
    <citation type="submission" date="2021-03" db="EMBL/GenBank/DDBJ databases">
        <title>Antimicrobial resistance genes in bacteria isolated from Japanese honey, and their potential for conferring macrolide and lincosamide resistance in the American foulbrood pathogen Paenibacillus larvae.</title>
        <authorList>
            <person name="Okamoto M."/>
            <person name="Kumagai M."/>
            <person name="Kanamori H."/>
            <person name="Takamatsu D."/>
        </authorList>
    </citation>
    <scope>NUCLEOTIDE SEQUENCE</scope>
    <source>
        <strain evidence="2">J40TS1</strain>
    </source>
</reference>
<evidence type="ECO:0000259" key="1">
    <source>
        <dbReference type="PROSITE" id="PS51186"/>
    </source>
</evidence>
<comment type="caution">
    <text evidence="2">The sequence shown here is derived from an EMBL/GenBank/DDBJ whole genome shotgun (WGS) entry which is preliminary data.</text>
</comment>
<dbReference type="CDD" id="cd04301">
    <property type="entry name" value="NAT_SF"/>
    <property type="match status" value="1"/>
</dbReference>
<evidence type="ECO:0000313" key="2">
    <source>
        <dbReference type="EMBL" id="GIP14944.1"/>
    </source>
</evidence>
<organism evidence="2 3">
    <name type="scientific">Paenibacillus montaniterrae</name>
    <dbReference type="NCBI Taxonomy" id="429341"/>
    <lineage>
        <taxon>Bacteria</taxon>
        <taxon>Bacillati</taxon>
        <taxon>Bacillota</taxon>
        <taxon>Bacilli</taxon>
        <taxon>Bacillales</taxon>
        <taxon>Paenibacillaceae</taxon>
        <taxon>Paenibacillus</taxon>
    </lineage>
</organism>
<dbReference type="EMBL" id="BOSE01000001">
    <property type="protein sequence ID" value="GIP14944.1"/>
    <property type="molecule type" value="Genomic_DNA"/>
</dbReference>
<dbReference type="InterPro" id="IPR000182">
    <property type="entry name" value="GNAT_dom"/>
</dbReference>
<keyword evidence="3" id="KW-1185">Reference proteome</keyword>
<dbReference type="PROSITE" id="PS51186">
    <property type="entry name" value="GNAT"/>
    <property type="match status" value="1"/>
</dbReference>
<name>A0A919YMM7_9BACL</name>